<evidence type="ECO:0000313" key="1">
    <source>
        <dbReference type="EMBL" id="KAK9101857.1"/>
    </source>
</evidence>
<dbReference type="Proteomes" id="UP001417504">
    <property type="component" value="Unassembled WGS sequence"/>
</dbReference>
<proteinExistence type="predicted"/>
<name>A0AAP0F0Z1_9MAGN</name>
<accession>A0AAP0F0Z1</accession>
<comment type="caution">
    <text evidence="1">The sequence shown here is derived from an EMBL/GenBank/DDBJ whole genome shotgun (WGS) entry which is preliminary data.</text>
</comment>
<organism evidence="1 2">
    <name type="scientific">Stephania japonica</name>
    <dbReference type="NCBI Taxonomy" id="461633"/>
    <lineage>
        <taxon>Eukaryota</taxon>
        <taxon>Viridiplantae</taxon>
        <taxon>Streptophyta</taxon>
        <taxon>Embryophyta</taxon>
        <taxon>Tracheophyta</taxon>
        <taxon>Spermatophyta</taxon>
        <taxon>Magnoliopsida</taxon>
        <taxon>Ranunculales</taxon>
        <taxon>Menispermaceae</taxon>
        <taxon>Menispermoideae</taxon>
        <taxon>Cissampelideae</taxon>
        <taxon>Stephania</taxon>
    </lineage>
</organism>
<reference evidence="1 2" key="1">
    <citation type="submission" date="2024-01" db="EMBL/GenBank/DDBJ databases">
        <title>Genome assemblies of Stephania.</title>
        <authorList>
            <person name="Yang L."/>
        </authorList>
    </citation>
    <scope>NUCLEOTIDE SEQUENCE [LARGE SCALE GENOMIC DNA]</scope>
    <source>
        <strain evidence="1">QJT</strain>
        <tissue evidence="1">Leaf</tissue>
    </source>
</reference>
<dbReference type="EMBL" id="JBBNAE010000008">
    <property type="protein sequence ID" value="KAK9101857.1"/>
    <property type="molecule type" value="Genomic_DNA"/>
</dbReference>
<keyword evidence="2" id="KW-1185">Reference proteome</keyword>
<evidence type="ECO:0000313" key="2">
    <source>
        <dbReference type="Proteomes" id="UP001417504"/>
    </source>
</evidence>
<gene>
    <name evidence="1" type="ORF">Sjap_019111</name>
</gene>
<protein>
    <submittedName>
        <fullName evidence="1">Uncharacterized protein</fullName>
    </submittedName>
</protein>
<sequence>MGGIERWGFGWFEFGGVWVWEGVERQRSHAWRGGADEEVMVISCGRDLKRHKMPILFFLIV</sequence>
<dbReference type="AlphaFoldDB" id="A0AAP0F0Z1"/>